<dbReference type="EMBL" id="SPHZ02000009">
    <property type="protein sequence ID" value="KAF0899065.1"/>
    <property type="molecule type" value="Genomic_DNA"/>
</dbReference>
<evidence type="ECO:0000313" key="1">
    <source>
        <dbReference type="EMBL" id="KAF0899065.1"/>
    </source>
</evidence>
<organism evidence="1 2">
    <name type="scientific">Oryza meyeriana var. granulata</name>
    <dbReference type="NCBI Taxonomy" id="110450"/>
    <lineage>
        <taxon>Eukaryota</taxon>
        <taxon>Viridiplantae</taxon>
        <taxon>Streptophyta</taxon>
        <taxon>Embryophyta</taxon>
        <taxon>Tracheophyta</taxon>
        <taxon>Spermatophyta</taxon>
        <taxon>Magnoliopsida</taxon>
        <taxon>Liliopsida</taxon>
        <taxon>Poales</taxon>
        <taxon>Poaceae</taxon>
        <taxon>BOP clade</taxon>
        <taxon>Oryzoideae</taxon>
        <taxon>Oryzeae</taxon>
        <taxon>Oryzinae</taxon>
        <taxon>Oryza</taxon>
        <taxon>Oryza meyeriana</taxon>
    </lineage>
</organism>
<protein>
    <submittedName>
        <fullName evidence="1">Uncharacterized protein</fullName>
    </submittedName>
</protein>
<accession>A0A6G1CEL5</accession>
<name>A0A6G1CEL5_9ORYZ</name>
<reference evidence="1 2" key="1">
    <citation type="submission" date="2019-11" db="EMBL/GenBank/DDBJ databases">
        <title>Whole genome sequence of Oryza granulata.</title>
        <authorList>
            <person name="Li W."/>
        </authorList>
    </citation>
    <scope>NUCLEOTIDE SEQUENCE [LARGE SCALE GENOMIC DNA]</scope>
    <source>
        <strain evidence="2">cv. Menghai</strain>
        <tissue evidence="1">Leaf</tissue>
    </source>
</reference>
<comment type="caution">
    <text evidence="1">The sequence shown here is derived from an EMBL/GenBank/DDBJ whole genome shotgun (WGS) entry which is preliminary data.</text>
</comment>
<evidence type="ECO:0000313" key="2">
    <source>
        <dbReference type="Proteomes" id="UP000479710"/>
    </source>
</evidence>
<dbReference type="Proteomes" id="UP000479710">
    <property type="component" value="Unassembled WGS sequence"/>
</dbReference>
<proteinExistence type="predicted"/>
<keyword evidence="2" id="KW-1185">Reference proteome</keyword>
<dbReference type="AlphaFoldDB" id="A0A6G1CEL5"/>
<gene>
    <name evidence="1" type="ORF">E2562_012918</name>
</gene>
<sequence>MSVPWNRGAGPRRWRFPDVRNCRPPTTRPYVANMRHRPGGARLLHAIGLPCMARDPTTWSHAATPCHRPATQCCGVNARHRPSAISRK</sequence>